<dbReference type="InterPro" id="IPR050624">
    <property type="entry name" value="HTH-type_Tx_Regulator"/>
</dbReference>
<dbReference type="GO" id="GO:0003677">
    <property type="term" value="F:DNA binding"/>
    <property type="evidence" value="ECO:0007669"/>
    <property type="project" value="UniProtKB-UniRule"/>
</dbReference>
<gene>
    <name evidence="4" type="ORF">EDC18_11429</name>
</gene>
<dbReference type="EMBL" id="SMAL01000014">
    <property type="protein sequence ID" value="TCT12130.1"/>
    <property type="molecule type" value="Genomic_DNA"/>
</dbReference>
<dbReference type="InterPro" id="IPR013570">
    <property type="entry name" value="Tscrpt_reg_YsiA_C"/>
</dbReference>
<dbReference type="PROSITE" id="PS50977">
    <property type="entry name" value="HTH_TETR_2"/>
    <property type="match status" value="1"/>
</dbReference>
<evidence type="ECO:0000313" key="4">
    <source>
        <dbReference type="EMBL" id="TCT12130.1"/>
    </source>
</evidence>
<evidence type="ECO:0000259" key="3">
    <source>
        <dbReference type="PROSITE" id="PS50977"/>
    </source>
</evidence>
<dbReference type="PANTHER" id="PTHR43479">
    <property type="entry name" value="ACREF/ENVCD OPERON REPRESSOR-RELATED"/>
    <property type="match status" value="1"/>
</dbReference>
<name>A0A4R3MEQ0_9FIRM</name>
<dbReference type="InterPro" id="IPR009057">
    <property type="entry name" value="Homeodomain-like_sf"/>
</dbReference>
<evidence type="ECO:0000313" key="5">
    <source>
        <dbReference type="Proteomes" id="UP000294902"/>
    </source>
</evidence>
<evidence type="ECO:0000256" key="1">
    <source>
        <dbReference type="ARBA" id="ARBA00023125"/>
    </source>
</evidence>
<dbReference type="RefSeq" id="WP_132254042.1">
    <property type="nucleotide sequence ID" value="NZ_SMAL01000014.1"/>
</dbReference>
<dbReference type="Pfam" id="PF00440">
    <property type="entry name" value="TetR_N"/>
    <property type="match status" value="1"/>
</dbReference>
<dbReference type="OrthoDB" id="13453at2"/>
<keyword evidence="5" id="KW-1185">Reference proteome</keyword>
<dbReference type="InterPro" id="IPR001647">
    <property type="entry name" value="HTH_TetR"/>
</dbReference>
<protein>
    <submittedName>
        <fullName evidence="4">TetR family transcriptional regulator</fullName>
    </submittedName>
</protein>
<feature type="DNA-binding region" description="H-T-H motif" evidence="2">
    <location>
        <begin position="28"/>
        <end position="47"/>
    </location>
</feature>
<dbReference type="SUPFAM" id="SSF48498">
    <property type="entry name" value="Tetracyclin repressor-like, C-terminal domain"/>
    <property type="match status" value="1"/>
</dbReference>
<feature type="domain" description="HTH tetR-type" evidence="3">
    <location>
        <begin position="5"/>
        <end position="65"/>
    </location>
</feature>
<reference evidence="4 5" key="1">
    <citation type="submission" date="2019-03" db="EMBL/GenBank/DDBJ databases">
        <title>Genomic Encyclopedia of Type Strains, Phase IV (KMG-IV): sequencing the most valuable type-strain genomes for metagenomic binning, comparative biology and taxonomic classification.</title>
        <authorList>
            <person name="Goeker M."/>
        </authorList>
    </citation>
    <scope>NUCLEOTIDE SEQUENCE [LARGE SCALE GENOMIC DNA]</scope>
    <source>
        <strain evidence="4 5">DSM 24629</strain>
    </source>
</reference>
<sequence>MKKVLHTKERIIFTTVEIINELGIQGLSTREIAKGLNISEGTIFKHFNTKNEILLAVLDHYSQFDEDIIKTTELKNLNPKEAILYFVNAYAEYYENYQEITAITLCIEVFYNIEELSKKIYDIFTTRINFIEKKIHTGVEMNLIKEVEGIDNLAEIIHGTIIYKIIKWRINKFNFSIKEEVNNSIQSVLNNYFKS</sequence>
<dbReference type="Gene3D" id="1.10.357.10">
    <property type="entry name" value="Tetracycline Repressor, domain 2"/>
    <property type="match status" value="1"/>
</dbReference>
<accession>A0A4R3MEQ0</accession>
<keyword evidence="1 2" id="KW-0238">DNA-binding</keyword>
<dbReference type="PANTHER" id="PTHR43479:SF11">
    <property type="entry name" value="ACREF_ENVCD OPERON REPRESSOR-RELATED"/>
    <property type="match status" value="1"/>
</dbReference>
<comment type="caution">
    <text evidence="4">The sequence shown here is derived from an EMBL/GenBank/DDBJ whole genome shotgun (WGS) entry which is preliminary data.</text>
</comment>
<evidence type="ECO:0000256" key="2">
    <source>
        <dbReference type="PROSITE-ProRule" id="PRU00335"/>
    </source>
</evidence>
<dbReference type="Pfam" id="PF08359">
    <property type="entry name" value="TetR_C_4"/>
    <property type="match status" value="1"/>
</dbReference>
<dbReference type="AlphaFoldDB" id="A0A4R3MEQ0"/>
<dbReference type="SUPFAM" id="SSF46689">
    <property type="entry name" value="Homeodomain-like"/>
    <property type="match status" value="1"/>
</dbReference>
<dbReference type="InterPro" id="IPR036271">
    <property type="entry name" value="Tet_transcr_reg_TetR-rel_C_sf"/>
</dbReference>
<dbReference type="Proteomes" id="UP000294902">
    <property type="component" value="Unassembled WGS sequence"/>
</dbReference>
<dbReference type="PRINTS" id="PR00455">
    <property type="entry name" value="HTHTETR"/>
</dbReference>
<dbReference type="InterPro" id="IPR023772">
    <property type="entry name" value="DNA-bd_HTH_TetR-type_CS"/>
</dbReference>
<dbReference type="Gene3D" id="1.10.10.60">
    <property type="entry name" value="Homeodomain-like"/>
    <property type="match status" value="1"/>
</dbReference>
<dbReference type="PROSITE" id="PS01081">
    <property type="entry name" value="HTH_TETR_1"/>
    <property type="match status" value="1"/>
</dbReference>
<organism evidence="4 5">
    <name type="scientific">Natranaerovirga pectinivora</name>
    <dbReference type="NCBI Taxonomy" id="682400"/>
    <lineage>
        <taxon>Bacteria</taxon>
        <taxon>Bacillati</taxon>
        <taxon>Bacillota</taxon>
        <taxon>Clostridia</taxon>
        <taxon>Lachnospirales</taxon>
        <taxon>Natranaerovirgaceae</taxon>
        <taxon>Natranaerovirga</taxon>
    </lineage>
</organism>
<proteinExistence type="predicted"/>